<comment type="similarity">
    <text evidence="3">Belongs to the RBT5 family.</text>
</comment>
<evidence type="ECO:0000256" key="13">
    <source>
        <dbReference type="ARBA" id="ARBA00023180"/>
    </source>
</evidence>
<evidence type="ECO:0000256" key="6">
    <source>
        <dbReference type="ARBA" id="ARBA00022617"/>
    </source>
</evidence>
<dbReference type="InterPro" id="IPR008427">
    <property type="entry name" value="Extracellular_membr_CFEM_dom"/>
</dbReference>
<feature type="disulfide bond" evidence="15">
    <location>
        <begin position="26"/>
        <end position="66"/>
    </location>
</feature>
<proteinExistence type="inferred from homology"/>
<protein>
    <recommendedName>
        <fullName evidence="19">CFEM domain-containing protein</fullName>
    </recommendedName>
</protein>
<evidence type="ECO:0000313" key="20">
    <source>
        <dbReference type="EMBL" id="KAK6340826.1"/>
    </source>
</evidence>
<evidence type="ECO:0000256" key="17">
    <source>
        <dbReference type="SAM" id="Phobius"/>
    </source>
</evidence>
<dbReference type="EMBL" id="JAVHNQ010000008">
    <property type="protein sequence ID" value="KAK6340826.1"/>
    <property type="molecule type" value="Genomic_DNA"/>
</dbReference>
<dbReference type="Proteomes" id="UP001375240">
    <property type="component" value="Unassembled WGS sequence"/>
</dbReference>
<evidence type="ECO:0000256" key="18">
    <source>
        <dbReference type="SAM" id="SignalP"/>
    </source>
</evidence>
<keyword evidence="11 17" id="KW-0472">Membrane</keyword>
<dbReference type="GO" id="GO:0098552">
    <property type="term" value="C:side of membrane"/>
    <property type="evidence" value="ECO:0007669"/>
    <property type="project" value="UniProtKB-KW"/>
</dbReference>
<keyword evidence="6 15" id="KW-0349">Heme</keyword>
<dbReference type="Pfam" id="PF05730">
    <property type="entry name" value="CFEM"/>
    <property type="match status" value="1"/>
</dbReference>
<evidence type="ECO:0000256" key="9">
    <source>
        <dbReference type="ARBA" id="ARBA00022729"/>
    </source>
</evidence>
<dbReference type="PANTHER" id="PTHR37928:SF2">
    <property type="entry name" value="GPI ANCHORED CFEM DOMAIN PROTEIN (AFU_ORTHOLOGUE AFUA_6G10580)"/>
    <property type="match status" value="1"/>
</dbReference>
<keyword evidence="21" id="KW-1185">Reference proteome</keyword>
<keyword evidence="10 15" id="KW-0408">Iron</keyword>
<comment type="subcellular location">
    <subcellularLocation>
        <location evidence="1">Cell membrane</location>
        <topology evidence="1">Lipid-anchor</topology>
        <topology evidence="1">GPI-anchor</topology>
    </subcellularLocation>
    <subcellularLocation>
        <location evidence="2">Secreted</location>
    </subcellularLocation>
</comment>
<evidence type="ECO:0000256" key="3">
    <source>
        <dbReference type="ARBA" id="ARBA00010031"/>
    </source>
</evidence>
<evidence type="ECO:0000256" key="12">
    <source>
        <dbReference type="ARBA" id="ARBA00023157"/>
    </source>
</evidence>
<comment type="caution">
    <text evidence="20">The sequence shown here is derived from an EMBL/GenBank/DDBJ whole genome shotgun (WGS) entry which is preliminary data.</text>
</comment>
<dbReference type="GO" id="GO:0005576">
    <property type="term" value="C:extracellular region"/>
    <property type="evidence" value="ECO:0007669"/>
    <property type="project" value="UniProtKB-SubCell"/>
</dbReference>
<dbReference type="AlphaFoldDB" id="A0AAV9UID3"/>
<keyword evidence="14" id="KW-0449">Lipoprotein</keyword>
<feature type="region of interest" description="Disordered" evidence="16">
    <location>
        <begin position="90"/>
        <end position="134"/>
    </location>
</feature>
<feature type="disulfide bond" evidence="15">
    <location>
        <begin position="40"/>
        <end position="47"/>
    </location>
</feature>
<dbReference type="InterPro" id="IPR051735">
    <property type="entry name" value="CFEM_domain"/>
</dbReference>
<evidence type="ECO:0000259" key="19">
    <source>
        <dbReference type="PROSITE" id="PS52012"/>
    </source>
</evidence>
<dbReference type="PANTHER" id="PTHR37928">
    <property type="entry name" value="CFEM DOMAIN PROTEIN (AFU_ORTHOLOGUE AFUA_6G14090)"/>
    <property type="match status" value="1"/>
</dbReference>
<accession>A0AAV9UID3</accession>
<evidence type="ECO:0000313" key="21">
    <source>
        <dbReference type="Proteomes" id="UP001375240"/>
    </source>
</evidence>
<evidence type="ECO:0000256" key="5">
    <source>
        <dbReference type="ARBA" id="ARBA00022525"/>
    </source>
</evidence>
<feature type="compositionally biased region" description="Low complexity" evidence="16">
    <location>
        <begin position="98"/>
        <end position="134"/>
    </location>
</feature>
<evidence type="ECO:0000256" key="11">
    <source>
        <dbReference type="ARBA" id="ARBA00023136"/>
    </source>
</evidence>
<evidence type="ECO:0000256" key="15">
    <source>
        <dbReference type="PROSITE-ProRule" id="PRU01356"/>
    </source>
</evidence>
<feature type="chain" id="PRO_5043317429" description="CFEM domain-containing protein" evidence="18">
    <location>
        <begin position="18"/>
        <end position="203"/>
    </location>
</feature>
<dbReference type="GO" id="GO:0005886">
    <property type="term" value="C:plasma membrane"/>
    <property type="evidence" value="ECO:0007669"/>
    <property type="project" value="UniProtKB-SubCell"/>
</dbReference>
<sequence>MKFSAVLLVAAAAAVSAQSIADIPSCAQGCLITALGTTGCDVTDLKCSCGNEKFVNDGAACIDKTCGDADIKKARAATIALCGKAGVTINPPSKGDDTPAPASSSAAPAPASSSEAPAPVSSSEAAPAPVSSAPATSSAAVVAPGYGGVTTSTTSRVAAPSVAPPSGNGTVSQPPAPIQTGAAAAIAGNALLALGGAVAAFFL</sequence>
<evidence type="ECO:0000256" key="1">
    <source>
        <dbReference type="ARBA" id="ARBA00004609"/>
    </source>
</evidence>
<dbReference type="SMART" id="SM00747">
    <property type="entry name" value="CFEM"/>
    <property type="match status" value="1"/>
</dbReference>
<dbReference type="GO" id="GO:0046872">
    <property type="term" value="F:metal ion binding"/>
    <property type="evidence" value="ECO:0007669"/>
    <property type="project" value="UniProtKB-UniRule"/>
</dbReference>
<keyword evidence="5" id="KW-0964">Secreted</keyword>
<evidence type="ECO:0000256" key="10">
    <source>
        <dbReference type="ARBA" id="ARBA00023004"/>
    </source>
</evidence>
<feature type="disulfide bond" evidence="15">
    <location>
        <begin position="30"/>
        <end position="61"/>
    </location>
</feature>
<evidence type="ECO:0000256" key="7">
    <source>
        <dbReference type="ARBA" id="ARBA00022622"/>
    </source>
</evidence>
<keyword evidence="12 15" id="KW-1015">Disulfide bond</keyword>
<gene>
    <name evidence="20" type="ORF">TWF696_009144</name>
</gene>
<keyword evidence="8 15" id="KW-0479">Metal-binding</keyword>
<reference evidence="20 21" key="1">
    <citation type="submission" date="2019-10" db="EMBL/GenBank/DDBJ databases">
        <authorList>
            <person name="Palmer J.M."/>
        </authorList>
    </citation>
    <scope>NUCLEOTIDE SEQUENCE [LARGE SCALE GENOMIC DNA]</scope>
    <source>
        <strain evidence="20 21">TWF696</strain>
    </source>
</reference>
<keyword evidence="17" id="KW-0812">Transmembrane</keyword>
<feature type="signal peptide" evidence="18">
    <location>
        <begin position="1"/>
        <end position="17"/>
    </location>
</feature>
<feature type="transmembrane region" description="Helical" evidence="17">
    <location>
        <begin position="182"/>
        <end position="202"/>
    </location>
</feature>
<evidence type="ECO:0000256" key="4">
    <source>
        <dbReference type="ARBA" id="ARBA00022475"/>
    </source>
</evidence>
<evidence type="ECO:0000256" key="2">
    <source>
        <dbReference type="ARBA" id="ARBA00004613"/>
    </source>
</evidence>
<keyword evidence="13" id="KW-0325">Glycoprotein</keyword>
<name>A0AAV9UID3_9PEZI</name>
<dbReference type="PROSITE" id="PS52012">
    <property type="entry name" value="CFEM"/>
    <property type="match status" value="1"/>
</dbReference>
<evidence type="ECO:0000256" key="16">
    <source>
        <dbReference type="SAM" id="MobiDB-lite"/>
    </source>
</evidence>
<feature type="disulfide bond" evidence="15">
    <location>
        <begin position="49"/>
        <end position="82"/>
    </location>
</feature>
<feature type="domain" description="CFEM" evidence="19">
    <location>
        <begin position="1"/>
        <end position="113"/>
    </location>
</feature>
<keyword evidence="17" id="KW-1133">Transmembrane helix</keyword>
<keyword evidence="9 18" id="KW-0732">Signal</keyword>
<evidence type="ECO:0000256" key="8">
    <source>
        <dbReference type="ARBA" id="ARBA00022723"/>
    </source>
</evidence>
<feature type="binding site" description="axial binding residue" evidence="15">
    <location>
        <position position="44"/>
    </location>
    <ligand>
        <name>heme</name>
        <dbReference type="ChEBI" id="CHEBI:30413"/>
    </ligand>
    <ligandPart>
        <name>Fe</name>
        <dbReference type="ChEBI" id="CHEBI:18248"/>
    </ligandPart>
</feature>
<evidence type="ECO:0000256" key="14">
    <source>
        <dbReference type="ARBA" id="ARBA00023288"/>
    </source>
</evidence>
<keyword evidence="4" id="KW-1003">Cell membrane</keyword>
<keyword evidence="7" id="KW-0336">GPI-anchor</keyword>
<organism evidence="20 21">
    <name type="scientific">Orbilia brochopaga</name>
    <dbReference type="NCBI Taxonomy" id="3140254"/>
    <lineage>
        <taxon>Eukaryota</taxon>
        <taxon>Fungi</taxon>
        <taxon>Dikarya</taxon>
        <taxon>Ascomycota</taxon>
        <taxon>Pezizomycotina</taxon>
        <taxon>Orbiliomycetes</taxon>
        <taxon>Orbiliales</taxon>
        <taxon>Orbiliaceae</taxon>
        <taxon>Orbilia</taxon>
    </lineage>
</organism>